<evidence type="ECO:0000256" key="13">
    <source>
        <dbReference type="RuleBase" id="RU003848"/>
    </source>
</evidence>
<evidence type="ECO:0000256" key="7">
    <source>
        <dbReference type="ARBA" id="ARBA00023065"/>
    </source>
</evidence>
<gene>
    <name evidence="12" type="primary">atpF</name>
    <name evidence="14" type="ORF">A2946_02465</name>
</gene>
<proteinExistence type="inferred from homology"/>
<keyword evidence="8 12" id="KW-0472">Membrane</keyword>
<dbReference type="GO" id="GO:0005886">
    <property type="term" value="C:plasma membrane"/>
    <property type="evidence" value="ECO:0007669"/>
    <property type="project" value="UniProtKB-SubCell"/>
</dbReference>
<evidence type="ECO:0000256" key="12">
    <source>
        <dbReference type="HAMAP-Rule" id="MF_01398"/>
    </source>
</evidence>
<evidence type="ECO:0000256" key="3">
    <source>
        <dbReference type="ARBA" id="ARBA00022547"/>
    </source>
</evidence>
<dbReference type="GO" id="GO:0046961">
    <property type="term" value="F:proton-transporting ATPase activity, rotational mechanism"/>
    <property type="evidence" value="ECO:0007669"/>
    <property type="project" value="TreeGrafter"/>
</dbReference>
<dbReference type="CDD" id="cd06503">
    <property type="entry name" value="ATP-synt_Fo_b"/>
    <property type="match status" value="1"/>
</dbReference>
<evidence type="ECO:0000256" key="10">
    <source>
        <dbReference type="ARBA" id="ARBA00025198"/>
    </source>
</evidence>
<evidence type="ECO:0000256" key="8">
    <source>
        <dbReference type="ARBA" id="ARBA00023136"/>
    </source>
</evidence>
<comment type="function">
    <text evidence="12">Component of the F(0) channel, it forms part of the peripheral stalk, linking F(1) to F(0).</text>
</comment>
<dbReference type="GO" id="GO:0046933">
    <property type="term" value="F:proton-transporting ATP synthase activity, rotational mechanism"/>
    <property type="evidence" value="ECO:0007669"/>
    <property type="project" value="UniProtKB-UniRule"/>
</dbReference>
<dbReference type="Pfam" id="PF00430">
    <property type="entry name" value="ATP-synt_B"/>
    <property type="match status" value="1"/>
</dbReference>
<dbReference type="PANTHER" id="PTHR33445:SF2">
    <property type="entry name" value="ATP SYNTHASE SUBUNIT B', CHLOROPLASTIC"/>
    <property type="match status" value="1"/>
</dbReference>
<keyword evidence="6 12" id="KW-1133">Transmembrane helix</keyword>
<keyword evidence="3 12" id="KW-0138">CF(0)</keyword>
<keyword evidence="12" id="KW-1003">Cell membrane</keyword>
<comment type="function">
    <text evidence="10 12">F(1)F(0) ATP synthase produces ATP from ADP in the presence of a proton or sodium gradient. F-type ATPases consist of two structural domains, F(1) containing the extramembraneous catalytic core and F(0) containing the membrane proton channel, linked together by a central stalk and a peripheral stalk. During catalysis, ATP synthesis in the catalytic domain of F(1) is coupled via a rotary mechanism of the central stalk subunits to proton translocation.</text>
</comment>
<evidence type="ECO:0000256" key="6">
    <source>
        <dbReference type="ARBA" id="ARBA00022989"/>
    </source>
</evidence>
<dbReference type="InterPro" id="IPR050059">
    <property type="entry name" value="ATP_synthase_B_chain"/>
</dbReference>
<feature type="transmembrane region" description="Helical" evidence="12">
    <location>
        <begin position="20"/>
        <end position="41"/>
    </location>
</feature>
<keyword evidence="5 12" id="KW-0375">Hydrogen ion transport</keyword>
<dbReference type="PANTHER" id="PTHR33445">
    <property type="entry name" value="ATP SYNTHASE SUBUNIT B', CHLOROPLASTIC"/>
    <property type="match status" value="1"/>
</dbReference>
<dbReference type="GO" id="GO:0045259">
    <property type="term" value="C:proton-transporting ATP synthase complex"/>
    <property type="evidence" value="ECO:0007669"/>
    <property type="project" value="UniProtKB-KW"/>
</dbReference>
<evidence type="ECO:0000256" key="9">
    <source>
        <dbReference type="ARBA" id="ARBA00023310"/>
    </source>
</evidence>
<comment type="subunit">
    <text evidence="12">F-type ATPases have 2 components, F(1) - the catalytic core - and F(0) - the membrane proton channel. F(1) has five subunits: alpha(3), beta(3), gamma(1), delta(1), epsilon(1). F(0) has three main subunits: a(1), b(2) and c(10-14). The alpha and beta chains form an alternating ring which encloses part of the gamma chain. F(1) is attached to F(0) by a central stalk formed by the gamma and epsilon chains, while a peripheral stalk is formed by the delta and b chains.</text>
</comment>
<accession>A0A1G2CLR4</accession>
<evidence type="ECO:0000313" key="14">
    <source>
        <dbReference type="EMBL" id="OGZ02335.1"/>
    </source>
</evidence>
<sequence>MSELFHNLGIDWKLLLSQAVNFGLLIIALRAFAYKPLVALLNERRAKIEEGLTKAKEADVRLGEANLLAKTRVKEAEEEALLILKNTEYEAKTLEGTLAAKAHEKEAVMMREAEERAKAKGAEVEAAFAKETVAIVRAALVKTVELSPDAVDEALIKKAVVAVKHAP</sequence>
<evidence type="ECO:0000313" key="15">
    <source>
        <dbReference type="Proteomes" id="UP000178348"/>
    </source>
</evidence>
<evidence type="ECO:0000256" key="11">
    <source>
        <dbReference type="ARBA" id="ARBA00037847"/>
    </source>
</evidence>
<reference evidence="14 15" key="1">
    <citation type="journal article" date="2016" name="Nat. Commun.">
        <title>Thousands of microbial genomes shed light on interconnected biogeochemical processes in an aquifer system.</title>
        <authorList>
            <person name="Anantharaman K."/>
            <person name="Brown C.T."/>
            <person name="Hug L.A."/>
            <person name="Sharon I."/>
            <person name="Castelle C.J."/>
            <person name="Probst A.J."/>
            <person name="Thomas B.C."/>
            <person name="Singh A."/>
            <person name="Wilkins M.J."/>
            <person name="Karaoz U."/>
            <person name="Brodie E.L."/>
            <person name="Williams K.H."/>
            <person name="Hubbard S.S."/>
            <person name="Banfield J.F."/>
        </authorList>
    </citation>
    <scope>NUCLEOTIDE SEQUENCE [LARGE SCALE GENOMIC DNA]</scope>
</reference>
<keyword evidence="4 12" id="KW-0812">Transmembrane</keyword>
<dbReference type="GO" id="GO:0012505">
    <property type="term" value="C:endomembrane system"/>
    <property type="evidence" value="ECO:0007669"/>
    <property type="project" value="UniProtKB-SubCell"/>
</dbReference>
<keyword evidence="2 12" id="KW-0813">Transport</keyword>
<dbReference type="AlphaFoldDB" id="A0A1G2CLR4"/>
<evidence type="ECO:0000256" key="2">
    <source>
        <dbReference type="ARBA" id="ARBA00022448"/>
    </source>
</evidence>
<name>A0A1G2CLR4_9BACT</name>
<comment type="caution">
    <text evidence="14">The sequence shown here is derived from an EMBL/GenBank/DDBJ whole genome shotgun (WGS) entry which is preliminary data.</text>
</comment>
<dbReference type="Gene3D" id="6.10.250.1580">
    <property type="match status" value="1"/>
</dbReference>
<comment type="subcellular location">
    <subcellularLocation>
        <location evidence="12">Cell membrane</location>
        <topology evidence="12">Single-pass membrane protein</topology>
    </subcellularLocation>
    <subcellularLocation>
        <location evidence="11">Endomembrane system</location>
        <topology evidence="11">Single-pass membrane protein</topology>
    </subcellularLocation>
</comment>
<evidence type="ECO:0000256" key="4">
    <source>
        <dbReference type="ARBA" id="ARBA00022692"/>
    </source>
</evidence>
<evidence type="ECO:0000256" key="1">
    <source>
        <dbReference type="ARBA" id="ARBA00005513"/>
    </source>
</evidence>
<keyword evidence="7 12" id="KW-0406">Ion transport</keyword>
<keyword evidence="9 12" id="KW-0066">ATP synthesis</keyword>
<organism evidence="14 15">
    <name type="scientific">Candidatus Liptonbacteria bacterium RIFCSPLOWO2_01_FULL_53_13</name>
    <dbReference type="NCBI Taxonomy" id="1798651"/>
    <lineage>
        <taxon>Bacteria</taxon>
        <taxon>Candidatus Liptoniibacteriota</taxon>
    </lineage>
</organism>
<dbReference type="EMBL" id="MHLB01000016">
    <property type="protein sequence ID" value="OGZ02335.1"/>
    <property type="molecule type" value="Genomic_DNA"/>
</dbReference>
<dbReference type="Proteomes" id="UP000178348">
    <property type="component" value="Unassembled WGS sequence"/>
</dbReference>
<dbReference type="HAMAP" id="MF_01398">
    <property type="entry name" value="ATP_synth_b_bprime"/>
    <property type="match status" value="1"/>
</dbReference>
<evidence type="ECO:0000256" key="5">
    <source>
        <dbReference type="ARBA" id="ARBA00022781"/>
    </source>
</evidence>
<protein>
    <recommendedName>
        <fullName evidence="12">ATP synthase subunit b</fullName>
    </recommendedName>
    <alternativeName>
        <fullName evidence="12">ATP synthase F(0) sector subunit b</fullName>
    </alternativeName>
    <alternativeName>
        <fullName evidence="12">ATPase subunit I</fullName>
    </alternativeName>
    <alternativeName>
        <fullName evidence="12">F-type ATPase subunit b</fullName>
        <shortName evidence="12">F-ATPase subunit b</shortName>
    </alternativeName>
</protein>
<dbReference type="InterPro" id="IPR002146">
    <property type="entry name" value="ATP_synth_b/b'su_bac/chlpt"/>
</dbReference>
<comment type="similarity">
    <text evidence="1 12 13">Belongs to the ATPase B chain family.</text>
</comment>